<dbReference type="Pfam" id="PF07720">
    <property type="entry name" value="TPR_3"/>
    <property type="match status" value="1"/>
</dbReference>
<dbReference type="NCBIfam" id="TIGR02552">
    <property type="entry name" value="LcrH_SycD"/>
    <property type="match status" value="1"/>
</dbReference>
<dbReference type="PRINTS" id="PR01592">
    <property type="entry name" value="LCRVANTIGEN"/>
</dbReference>
<comment type="caution">
    <text evidence="5">The sequence shown here is derived from an EMBL/GenBank/DDBJ whole genome shotgun (WGS) entry which is preliminary data.</text>
</comment>
<evidence type="ECO:0000313" key="5">
    <source>
        <dbReference type="EMBL" id="KAF0746575.1"/>
    </source>
</evidence>
<proteinExistence type="inferred from homology"/>
<dbReference type="EMBL" id="VUJU01007161">
    <property type="protein sequence ID" value="KAF0746575.1"/>
    <property type="molecule type" value="Genomic_DNA"/>
</dbReference>
<dbReference type="InterPro" id="IPR005413">
    <property type="entry name" value="LowCa_resp_V_Ag"/>
</dbReference>
<feature type="transmembrane region" description="Helical" evidence="3">
    <location>
        <begin position="739"/>
        <end position="763"/>
    </location>
</feature>
<dbReference type="InterPro" id="IPR011990">
    <property type="entry name" value="TPR-like_helical_dom_sf"/>
</dbReference>
<name>A0A6G0XZV1_APHCR</name>
<dbReference type="Pfam" id="PF10781">
    <property type="entry name" value="DSRB"/>
    <property type="match status" value="1"/>
</dbReference>
<dbReference type="InterPro" id="IPR011716">
    <property type="entry name" value="TPR-3"/>
</dbReference>
<dbReference type="Gene3D" id="3.30.1460.10">
    <property type="match status" value="1"/>
</dbReference>
<dbReference type="Pfam" id="PF05932">
    <property type="entry name" value="CesT"/>
    <property type="match status" value="1"/>
</dbReference>
<gene>
    <name evidence="5" type="ORF">FWK35_00019999</name>
</gene>
<keyword evidence="3" id="KW-0472">Membrane</keyword>
<dbReference type="InterPro" id="IPR019717">
    <property type="entry name" value="Dextransucrase_DSRB"/>
</dbReference>
<dbReference type="InterPro" id="IPR010261">
    <property type="entry name" value="Tir_chaperone"/>
</dbReference>
<accession>A0A6G0XZV1</accession>
<evidence type="ECO:0000256" key="1">
    <source>
        <dbReference type="ARBA" id="ARBA00010244"/>
    </source>
</evidence>
<feature type="transmembrane region" description="Helical" evidence="3">
    <location>
        <begin position="1107"/>
        <end position="1128"/>
    </location>
</feature>
<dbReference type="AlphaFoldDB" id="A0A6G0XZV1"/>
<dbReference type="GO" id="GO:0030254">
    <property type="term" value="P:protein secretion by the type III secretion system"/>
    <property type="evidence" value="ECO:0007669"/>
    <property type="project" value="InterPro"/>
</dbReference>
<dbReference type="InterPro" id="IPR036139">
    <property type="entry name" value="Vir_assoc_V_ag_sf"/>
</dbReference>
<organism evidence="5 6">
    <name type="scientific">Aphis craccivora</name>
    <name type="common">Cowpea aphid</name>
    <dbReference type="NCBI Taxonomy" id="307492"/>
    <lineage>
        <taxon>Eukaryota</taxon>
        <taxon>Metazoa</taxon>
        <taxon>Ecdysozoa</taxon>
        <taxon>Arthropoda</taxon>
        <taxon>Hexapoda</taxon>
        <taxon>Insecta</taxon>
        <taxon>Pterygota</taxon>
        <taxon>Neoptera</taxon>
        <taxon>Paraneoptera</taxon>
        <taxon>Hemiptera</taxon>
        <taxon>Sternorrhyncha</taxon>
        <taxon>Aphidomorpha</taxon>
        <taxon>Aphidoidea</taxon>
        <taxon>Aphididae</taxon>
        <taxon>Aphidini</taxon>
        <taxon>Aphis</taxon>
        <taxon>Aphis</taxon>
    </lineage>
</organism>
<dbReference type="SUPFAM" id="SSF103388">
    <property type="entry name" value="Virulence-associated V antigen"/>
    <property type="match status" value="1"/>
</dbReference>
<dbReference type="GO" id="GO:0005576">
    <property type="term" value="C:extracellular region"/>
    <property type="evidence" value="ECO:0007669"/>
    <property type="project" value="InterPro"/>
</dbReference>
<dbReference type="SUPFAM" id="SSF48452">
    <property type="entry name" value="TPR-like"/>
    <property type="match status" value="1"/>
</dbReference>
<dbReference type="SUPFAM" id="SSF69635">
    <property type="entry name" value="Type III secretory system chaperone-like"/>
    <property type="match status" value="1"/>
</dbReference>
<evidence type="ECO:0000256" key="3">
    <source>
        <dbReference type="SAM" id="Phobius"/>
    </source>
</evidence>
<feature type="domain" description="Translocator protein BipB-like C-terminal" evidence="4">
    <location>
        <begin position="377"/>
        <end position="629"/>
    </location>
</feature>
<dbReference type="InterPro" id="IPR006972">
    <property type="entry name" value="BipB-like_C"/>
</dbReference>
<dbReference type="Proteomes" id="UP000478052">
    <property type="component" value="Unassembled WGS sequence"/>
</dbReference>
<dbReference type="Pfam" id="PF04888">
    <property type="entry name" value="SseC"/>
    <property type="match status" value="1"/>
</dbReference>
<dbReference type="InterPro" id="IPR005415">
    <property type="entry name" value="T3SS_Ca_resp_chp_LcrH/SycD"/>
</dbReference>
<feature type="region of interest" description="Disordered" evidence="2">
    <location>
        <begin position="711"/>
        <end position="733"/>
    </location>
</feature>
<evidence type="ECO:0000259" key="4">
    <source>
        <dbReference type="Pfam" id="PF04888"/>
    </source>
</evidence>
<feature type="transmembrane region" description="Helical" evidence="3">
    <location>
        <begin position="1078"/>
        <end position="1095"/>
    </location>
</feature>
<dbReference type="Pfam" id="PF04792">
    <property type="entry name" value="LcrV"/>
    <property type="match status" value="1"/>
</dbReference>
<protein>
    <submittedName>
        <fullName evidence="5">Protein YopB</fullName>
    </submittedName>
</protein>
<keyword evidence="3" id="KW-1133">Transmembrane helix</keyword>
<dbReference type="Gene3D" id="1.25.40.10">
    <property type="entry name" value="Tetratricopeptide repeat domain"/>
    <property type="match status" value="1"/>
</dbReference>
<sequence>MSCKRQASLLFCIKTDGEQMREGIIRLIEPFNEGVMYLIELPEYPTGIWFFNENTAGAASSQNIYTDYRGINLMNYQLYGYSSQAEFKTKAEYQLLQKIVSFSTTVTIRQFLLSADKNSGAMSRVEDSYKYDKDNNRLANFSTMVSDRSRPLSDSISEKTTRLNDISGRYNAAIEALNRFIQKYDSQCYTLAYNLYQSGKEEDAMAVFQLLCMLDHYDSRFFLGLGACRQATENWSAALETYSFATFLDVNDPRFPFHAAECLMQLSDFDGAQSGFESARLLATGKPEYEEIKLQSETMLDSLVNNTPITPIAKKTTPNIALEKNPAISATKPSQQPNRVLLPEPNANLTAKSASHDSLLAKLNVLQQEVLPPIDVELSKVTSELQTNQQKLKLEDIQRIKQQNALKMDENQAKIQESEDAVKESQKSGLAAKIFGWISTAVSAVVGAILVATGVGAVASAANQIVQEAVAAVLISHETMKWLGPTLMGIQIAVGISSIAVSFGGSAATAIAQVGAKIGGKAAEVTAKLTGMVSSGVTTTTQSVANNVKTGLEVGNLVADVGETASQLASSITHSIASGKIADAKMLESVMAMSQSILDKLNSDLAKMTDDYQQVMETLAQMIHEKGEVLPINKEIHMATINNNVQHRPLANTDVAAPVAKNTAANKVKLAAKAEIQTPPKIQPTIKPSADGVKLAAPKLDLINQQVRQSNDAVASNQATAAAESQKKQAQEMDKNSDWQLALSIVSGVLNFGMSALSAVSAFKANKTQQQKNNVQQSINELTELVKTKTSQLKDKTLSVKQKDNLKVEITKLNDLNKADKLQLKTLNDASAATHKWFDLANSALQQASICVDKFSGVMETKSQQSVKQERAKENTAQQVQQQNRNTMGQLDNITRNDNSGVSLGLNCLERNMDVRDCIDQIFGQFSKKYQLPLLKLNQEGIAALRFDEKLQEQELLALQIDIADLSEASEGIFRQLASFNGYWYQFNLHFGFDETSLKIQLYSQITISNLTLDKLEHQLTSILDHAEFWQELLCEPVKKAVYKGQFQGMKGRKMTLVESANLSKLNQLEGLTSMKHYAILVAIFCLTGCIHYQPNDPLKTVVMSKVTMPVRLTVWIYCRFLLLLLFLKSTKLSKKFIYRQR</sequence>
<keyword evidence="3" id="KW-0812">Transmembrane</keyword>
<keyword evidence="6" id="KW-1185">Reference proteome</keyword>
<comment type="similarity">
    <text evidence="1">Belongs to the LcrH/SycD chaperone family.</text>
</comment>
<evidence type="ECO:0000313" key="6">
    <source>
        <dbReference type="Proteomes" id="UP000478052"/>
    </source>
</evidence>
<dbReference type="CDD" id="cd17018">
    <property type="entry name" value="T3SC_IA_ExsC-like"/>
    <property type="match status" value="1"/>
</dbReference>
<evidence type="ECO:0000256" key="2">
    <source>
        <dbReference type="SAM" id="MobiDB-lite"/>
    </source>
</evidence>
<reference evidence="5 6" key="1">
    <citation type="submission" date="2019-08" db="EMBL/GenBank/DDBJ databases">
        <title>Whole genome of Aphis craccivora.</title>
        <authorList>
            <person name="Voronova N.V."/>
            <person name="Shulinski R.S."/>
            <person name="Bandarenka Y.V."/>
            <person name="Zhorov D.G."/>
            <person name="Warner D."/>
        </authorList>
    </citation>
    <scope>NUCLEOTIDE SEQUENCE [LARGE SCALE GENOMIC DNA]</scope>
    <source>
        <strain evidence="5">180601</strain>
        <tissue evidence="5">Whole Body</tissue>
    </source>
</reference>